<keyword evidence="2" id="KW-1185">Reference proteome</keyword>
<organism evidence="1 2">
    <name type="scientific">Phaeosphaeria nodorum (strain SN15 / ATCC MYA-4574 / FGSC 10173)</name>
    <name type="common">Glume blotch fungus</name>
    <name type="synonym">Parastagonospora nodorum</name>
    <dbReference type="NCBI Taxonomy" id="321614"/>
    <lineage>
        <taxon>Eukaryota</taxon>
        <taxon>Fungi</taxon>
        <taxon>Dikarya</taxon>
        <taxon>Ascomycota</taxon>
        <taxon>Pezizomycotina</taxon>
        <taxon>Dothideomycetes</taxon>
        <taxon>Pleosporomycetidae</taxon>
        <taxon>Pleosporales</taxon>
        <taxon>Pleosporineae</taxon>
        <taxon>Phaeosphaeriaceae</taxon>
        <taxon>Parastagonospora</taxon>
    </lineage>
</organism>
<reference evidence="2" key="1">
    <citation type="journal article" date="2021" name="BMC Genomics">
        <title>Chromosome-level genome assembly and manually-curated proteome of model necrotroph Parastagonospora nodorum Sn15 reveals a genome-wide trove of candidate effector homologs, and redundancy of virulence-related functions within an accessory chromosome.</title>
        <authorList>
            <person name="Bertazzoni S."/>
            <person name="Jones D.A.B."/>
            <person name="Phan H.T."/>
            <person name="Tan K.-C."/>
            <person name="Hane J.K."/>
        </authorList>
    </citation>
    <scope>NUCLEOTIDE SEQUENCE [LARGE SCALE GENOMIC DNA]</scope>
    <source>
        <strain evidence="2">SN15 / ATCC MYA-4574 / FGSC 10173)</strain>
    </source>
</reference>
<protein>
    <submittedName>
        <fullName evidence="1">Uncharacterized protein</fullName>
    </submittedName>
</protein>
<accession>A0A7U2FJ55</accession>
<dbReference type="Proteomes" id="UP000663193">
    <property type="component" value="Chromosome 16"/>
</dbReference>
<dbReference type="VEuPathDB" id="FungiDB:JI435_129890"/>
<dbReference type="AlphaFoldDB" id="A0A7U2FJ55"/>
<proteinExistence type="predicted"/>
<name>A0A7U2FJ55_PHANO</name>
<gene>
    <name evidence="1" type="ORF">JI435_129890</name>
</gene>
<sequence>MPSDVRATLQRMLTTSVVATGMCLPLKYRVGLGRRPVNLTMTQVFSRLLNSWRRRQIHMLCAHWCRMFAPLLPAVPVRSNPRMKYLCYSS</sequence>
<evidence type="ECO:0000313" key="2">
    <source>
        <dbReference type="Proteomes" id="UP000663193"/>
    </source>
</evidence>
<dbReference type="EMBL" id="CP069038">
    <property type="protein sequence ID" value="QRD04255.1"/>
    <property type="molecule type" value="Genomic_DNA"/>
</dbReference>
<evidence type="ECO:0000313" key="1">
    <source>
        <dbReference type="EMBL" id="QRD04255.1"/>
    </source>
</evidence>